<accession>A0AAV4VN96</accession>
<evidence type="ECO:0000313" key="1">
    <source>
        <dbReference type="EMBL" id="GIY71311.1"/>
    </source>
</evidence>
<reference evidence="1 2" key="1">
    <citation type="submission" date="2021-06" db="EMBL/GenBank/DDBJ databases">
        <title>Caerostris extrusa draft genome.</title>
        <authorList>
            <person name="Kono N."/>
            <person name="Arakawa K."/>
        </authorList>
    </citation>
    <scope>NUCLEOTIDE SEQUENCE [LARGE SCALE GENOMIC DNA]</scope>
</reference>
<dbReference type="EMBL" id="BPLR01014784">
    <property type="protein sequence ID" value="GIY71311.1"/>
    <property type="molecule type" value="Genomic_DNA"/>
</dbReference>
<evidence type="ECO:0000313" key="2">
    <source>
        <dbReference type="Proteomes" id="UP001054945"/>
    </source>
</evidence>
<proteinExistence type="predicted"/>
<organism evidence="1 2">
    <name type="scientific">Caerostris extrusa</name>
    <name type="common">Bark spider</name>
    <name type="synonym">Caerostris bankana</name>
    <dbReference type="NCBI Taxonomy" id="172846"/>
    <lineage>
        <taxon>Eukaryota</taxon>
        <taxon>Metazoa</taxon>
        <taxon>Ecdysozoa</taxon>
        <taxon>Arthropoda</taxon>
        <taxon>Chelicerata</taxon>
        <taxon>Arachnida</taxon>
        <taxon>Araneae</taxon>
        <taxon>Araneomorphae</taxon>
        <taxon>Entelegynae</taxon>
        <taxon>Araneoidea</taxon>
        <taxon>Araneidae</taxon>
        <taxon>Caerostris</taxon>
    </lineage>
</organism>
<comment type="caution">
    <text evidence="1">The sequence shown here is derived from an EMBL/GenBank/DDBJ whole genome shotgun (WGS) entry which is preliminary data.</text>
</comment>
<dbReference type="AlphaFoldDB" id="A0AAV4VN96"/>
<name>A0AAV4VN96_CAEEX</name>
<gene>
    <name evidence="1" type="ORF">CEXT_477551</name>
</gene>
<sequence length="67" mass="7957">MISALLVCCRLQSGKFVERSFVRKMSTPANQSVSGRLNQSRNAEQRAWQWLKEKRAERWFHMENTRS</sequence>
<protein>
    <submittedName>
        <fullName evidence="1">Uncharacterized protein</fullName>
    </submittedName>
</protein>
<keyword evidence="2" id="KW-1185">Reference proteome</keyword>
<dbReference type="Proteomes" id="UP001054945">
    <property type="component" value="Unassembled WGS sequence"/>
</dbReference>